<reference evidence="2" key="1">
    <citation type="submission" date="2014-11" db="EMBL/GenBank/DDBJ databases">
        <authorList>
            <person name="Otto D Thomas"/>
            <person name="Naeem Raeece"/>
        </authorList>
    </citation>
    <scope>NUCLEOTIDE SEQUENCE</scope>
</reference>
<dbReference type="Gene3D" id="1.10.443.10">
    <property type="entry name" value="Intergrase catalytic core"/>
    <property type="match status" value="1"/>
</dbReference>
<accession>A0A0G4GL48</accession>
<dbReference type="InterPro" id="IPR011010">
    <property type="entry name" value="DNA_brk_join_enz"/>
</dbReference>
<dbReference type="AlphaFoldDB" id="A0A0G4GL48"/>
<dbReference type="EMBL" id="CDMZ01001322">
    <property type="protein sequence ID" value="CEM30754.1"/>
    <property type="molecule type" value="Genomic_DNA"/>
</dbReference>
<evidence type="ECO:0008006" key="3">
    <source>
        <dbReference type="Google" id="ProtNLM"/>
    </source>
</evidence>
<dbReference type="GO" id="GO:0003677">
    <property type="term" value="F:DNA binding"/>
    <property type="evidence" value="ECO:0007669"/>
    <property type="project" value="InterPro"/>
</dbReference>
<organism evidence="2">
    <name type="scientific">Chromera velia CCMP2878</name>
    <dbReference type="NCBI Taxonomy" id="1169474"/>
    <lineage>
        <taxon>Eukaryota</taxon>
        <taxon>Sar</taxon>
        <taxon>Alveolata</taxon>
        <taxon>Colpodellida</taxon>
        <taxon>Chromeraceae</taxon>
        <taxon>Chromera</taxon>
    </lineage>
</organism>
<sequence>MSSNQQFQHPLQTCQSDRDLARLPPELSYLVGGVLDICRSSLASFTKERYIRTIDSIKRYHETYFLPCDNLFKVSVLFTAFVHNKPTPLKAYIKNAIRAALVWWHRCHGHPIPPFNDPSLHDWRGFRKRLDHTGSKGKHPLTKAEFLALLRHWAGKTSLAAARSSFLTVLQFYGARQFSNIANLKREDIQLTPSVPSREGGESDPRSPVNGRCYRLRVVWQKNDPYGRGQYVYFLEVGKDGVPIIAIIEHFLRVAPQQGTGPGQLPDGSLLFTSEGTHWNLNFSLSRNTWRRQLLDSIKAAIPDAVFHELGTHTLRKGGFMELISLEGVPMDIAIDILGHNKMDAFLAYVKRSWTAQVQALARI</sequence>
<dbReference type="InterPro" id="IPR013762">
    <property type="entry name" value="Integrase-like_cat_sf"/>
</dbReference>
<dbReference type="GO" id="GO:0006310">
    <property type="term" value="P:DNA recombination"/>
    <property type="evidence" value="ECO:0007669"/>
    <property type="project" value="UniProtKB-KW"/>
</dbReference>
<dbReference type="GO" id="GO:0015074">
    <property type="term" value="P:DNA integration"/>
    <property type="evidence" value="ECO:0007669"/>
    <property type="project" value="InterPro"/>
</dbReference>
<gene>
    <name evidence="2" type="ORF">Cvel_22397</name>
</gene>
<dbReference type="SUPFAM" id="SSF56349">
    <property type="entry name" value="DNA breaking-rejoining enzymes"/>
    <property type="match status" value="1"/>
</dbReference>
<dbReference type="PhylomeDB" id="A0A0G4GL48"/>
<dbReference type="VEuPathDB" id="CryptoDB:Cvel_22397"/>
<evidence type="ECO:0000256" key="1">
    <source>
        <dbReference type="ARBA" id="ARBA00023172"/>
    </source>
</evidence>
<protein>
    <recommendedName>
        <fullName evidence="3">Tyr recombinase domain-containing protein</fullName>
    </recommendedName>
</protein>
<evidence type="ECO:0000313" key="2">
    <source>
        <dbReference type="EMBL" id="CEM30754.1"/>
    </source>
</evidence>
<proteinExistence type="predicted"/>
<keyword evidence="1" id="KW-0233">DNA recombination</keyword>
<name>A0A0G4GL48_9ALVE</name>